<comment type="caution">
    <text evidence="1">The sequence shown here is derived from an EMBL/GenBank/DDBJ whole genome shotgun (WGS) entry which is preliminary data.</text>
</comment>
<dbReference type="AlphaFoldDB" id="U2C4L8"/>
<gene>
    <name evidence="1" type="ORF">HMPREF1981_01741</name>
</gene>
<accession>U2C4L8</accession>
<evidence type="ECO:0000313" key="1">
    <source>
        <dbReference type="EMBL" id="ERI85424.1"/>
    </source>
</evidence>
<protein>
    <submittedName>
        <fullName evidence="1">Uncharacterized protein</fullName>
    </submittedName>
</protein>
<name>U2C4L8_9BACE</name>
<dbReference type="Proteomes" id="UP000016496">
    <property type="component" value="Unassembled WGS sequence"/>
</dbReference>
<dbReference type="HOGENOM" id="CLU_3073000_0_0_10"/>
<dbReference type="EMBL" id="AWSV01000092">
    <property type="protein sequence ID" value="ERI85424.1"/>
    <property type="molecule type" value="Genomic_DNA"/>
</dbReference>
<organism evidence="1 2">
    <name type="scientific">Bacteroides pyogenes F0041</name>
    <dbReference type="NCBI Taxonomy" id="1321819"/>
    <lineage>
        <taxon>Bacteria</taxon>
        <taxon>Pseudomonadati</taxon>
        <taxon>Bacteroidota</taxon>
        <taxon>Bacteroidia</taxon>
        <taxon>Bacteroidales</taxon>
        <taxon>Bacteroidaceae</taxon>
        <taxon>Bacteroides</taxon>
    </lineage>
</organism>
<proteinExistence type="predicted"/>
<reference evidence="1 2" key="1">
    <citation type="submission" date="2013-08" db="EMBL/GenBank/DDBJ databases">
        <authorList>
            <person name="Weinstock G."/>
            <person name="Sodergren E."/>
            <person name="Wylie T."/>
            <person name="Fulton L."/>
            <person name="Fulton R."/>
            <person name="Fronick C."/>
            <person name="O'Laughlin M."/>
            <person name="Godfrey J."/>
            <person name="Miner T."/>
            <person name="Herter B."/>
            <person name="Appelbaum E."/>
            <person name="Cordes M."/>
            <person name="Lek S."/>
            <person name="Wollam A."/>
            <person name="Pepin K.H."/>
            <person name="Palsikar V.B."/>
            <person name="Mitreva M."/>
            <person name="Wilson R.K."/>
        </authorList>
    </citation>
    <scope>NUCLEOTIDE SEQUENCE [LARGE SCALE GENOMIC DNA]</scope>
    <source>
        <strain evidence="1 2">F0041</strain>
    </source>
</reference>
<evidence type="ECO:0000313" key="2">
    <source>
        <dbReference type="Proteomes" id="UP000016496"/>
    </source>
</evidence>
<feature type="non-terminal residue" evidence="1">
    <location>
        <position position="1"/>
    </location>
</feature>
<sequence>GNGNCWKSFYEKFLSRSAYKKGYSISVLQPECFFLYSILRDMEGFVMLFLLGL</sequence>